<dbReference type="GO" id="GO:0006355">
    <property type="term" value="P:regulation of DNA-templated transcription"/>
    <property type="evidence" value="ECO:0007669"/>
    <property type="project" value="InterPro"/>
</dbReference>
<accession>A0A645HBE1</accession>
<dbReference type="SUPFAM" id="SSF46894">
    <property type="entry name" value="C-terminal effector domain of the bipartite response regulators"/>
    <property type="match status" value="1"/>
</dbReference>
<feature type="domain" description="HTH luxR-type" evidence="1">
    <location>
        <begin position="78"/>
        <end position="135"/>
    </location>
</feature>
<dbReference type="GO" id="GO:0003677">
    <property type="term" value="F:DNA binding"/>
    <property type="evidence" value="ECO:0007669"/>
    <property type="project" value="InterPro"/>
</dbReference>
<dbReference type="SMART" id="SM00421">
    <property type="entry name" value="HTH_LUXR"/>
    <property type="match status" value="1"/>
</dbReference>
<protein>
    <recommendedName>
        <fullName evidence="1">HTH luxR-type domain-containing protein</fullName>
    </recommendedName>
</protein>
<sequence length="152" mass="17534">MGHEAQLRETLLWRFDVLHKSSLLKSELSHIEKMDTKKAIARFEQIVYGKESGSQWDTLVNAIDELNPGLSHFIQNNYPQLSETEFKVLLLSYAGLPSKEIALLINQSVHTVNMGRTHIRRKIGLKETGADFCAQLRDNYEENRRRTEILNP</sequence>
<evidence type="ECO:0000259" key="1">
    <source>
        <dbReference type="SMART" id="SM00421"/>
    </source>
</evidence>
<dbReference type="InterPro" id="IPR036388">
    <property type="entry name" value="WH-like_DNA-bd_sf"/>
</dbReference>
<dbReference type="Gene3D" id="1.10.10.10">
    <property type="entry name" value="Winged helix-like DNA-binding domain superfamily/Winged helix DNA-binding domain"/>
    <property type="match status" value="1"/>
</dbReference>
<name>A0A645HBE1_9ZZZZ</name>
<evidence type="ECO:0000313" key="2">
    <source>
        <dbReference type="EMBL" id="MPN36345.1"/>
    </source>
</evidence>
<organism evidence="2">
    <name type="scientific">bioreactor metagenome</name>
    <dbReference type="NCBI Taxonomy" id="1076179"/>
    <lineage>
        <taxon>unclassified sequences</taxon>
        <taxon>metagenomes</taxon>
        <taxon>ecological metagenomes</taxon>
    </lineage>
</organism>
<gene>
    <name evidence="2" type="ORF">SDC9_183854</name>
</gene>
<proteinExistence type="predicted"/>
<dbReference type="InterPro" id="IPR000792">
    <property type="entry name" value="Tscrpt_reg_LuxR_C"/>
</dbReference>
<reference evidence="2" key="1">
    <citation type="submission" date="2019-08" db="EMBL/GenBank/DDBJ databases">
        <authorList>
            <person name="Kucharzyk K."/>
            <person name="Murdoch R.W."/>
            <person name="Higgins S."/>
            <person name="Loffler F."/>
        </authorList>
    </citation>
    <scope>NUCLEOTIDE SEQUENCE</scope>
</reference>
<comment type="caution">
    <text evidence="2">The sequence shown here is derived from an EMBL/GenBank/DDBJ whole genome shotgun (WGS) entry which is preliminary data.</text>
</comment>
<dbReference type="Pfam" id="PF00196">
    <property type="entry name" value="GerE"/>
    <property type="match status" value="1"/>
</dbReference>
<dbReference type="AlphaFoldDB" id="A0A645HBE1"/>
<dbReference type="EMBL" id="VSSQ01090434">
    <property type="protein sequence ID" value="MPN36345.1"/>
    <property type="molecule type" value="Genomic_DNA"/>
</dbReference>
<dbReference type="InterPro" id="IPR016032">
    <property type="entry name" value="Sig_transdc_resp-reg_C-effctor"/>
</dbReference>